<evidence type="ECO:0000313" key="2">
    <source>
        <dbReference type="WBParaSite" id="Hba_06414"/>
    </source>
</evidence>
<dbReference type="AlphaFoldDB" id="A0A1I7WMQ6"/>
<keyword evidence="1" id="KW-1185">Reference proteome</keyword>
<dbReference type="WBParaSite" id="Hba_06414">
    <property type="protein sequence ID" value="Hba_06414"/>
    <property type="gene ID" value="Hba_06414"/>
</dbReference>
<evidence type="ECO:0000313" key="1">
    <source>
        <dbReference type="Proteomes" id="UP000095283"/>
    </source>
</evidence>
<accession>A0A1I7WMQ6</accession>
<dbReference type="Proteomes" id="UP000095283">
    <property type="component" value="Unplaced"/>
</dbReference>
<reference evidence="2" key="1">
    <citation type="submission" date="2016-11" db="UniProtKB">
        <authorList>
            <consortium name="WormBaseParasite"/>
        </authorList>
    </citation>
    <scope>IDENTIFICATION</scope>
</reference>
<name>A0A1I7WMQ6_HETBA</name>
<protein>
    <submittedName>
        <fullName evidence="2">Uncharacterized protein</fullName>
    </submittedName>
</protein>
<organism evidence="1 2">
    <name type="scientific">Heterorhabditis bacteriophora</name>
    <name type="common">Entomopathogenic nematode worm</name>
    <dbReference type="NCBI Taxonomy" id="37862"/>
    <lineage>
        <taxon>Eukaryota</taxon>
        <taxon>Metazoa</taxon>
        <taxon>Ecdysozoa</taxon>
        <taxon>Nematoda</taxon>
        <taxon>Chromadorea</taxon>
        <taxon>Rhabditida</taxon>
        <taxon>Rhabditina</taxon>
        <taxon>Rhabditomorpha</taxon>
        <taxon>Strongyloidea</taxon>
        <taxon>Heterorhabditidae</taxon>
        <taxon>Heterorhabditis</taxon>
    </lineage>
</organism>
<sequence length="69" mass="8330">MMKNRMKMKKKMKMKVCIIGDLYKVNTLILDDFRMTRVWRMRMKLRLKRKAEDEPPSGKQIKASWAALI</sequence>
<proteinExistence type="predicted"/>